<name>A0A3E3I0R2_9FIRM</name>
<keyword evidence="1" id="KW-0812">Transmembrane</keyword>
<organism evidence="2 4">
    <name type="scientific">Eisenbergiella massiliensis</name>
    <dbReference type="NCBI Taxonomy" id="1720294"/>
    <lineage>
        <taxon>Bacteria</taxon>
        <taxon>Bacillati</taxon>
        <taxon>Bacillota</taxon>
        <taxon>Clostridia</taxon>
        <taxon>Lachnospirales</taxon>
        <taxon>Lachnospiraceae</taxon>
        <taxon>Eisenbergiella</taxon>
    </lineage>
</organism>
<dbReference type="GeneID" id="97988667"/>
<protein>
    <submittedName>
        <fullName evidence="2">ABC transporter permease</fullName>
    </submittedName>
</protein>
<dbReference type="RefSeq" id="WP_081745446.1">
    <property type="nucleotide sequence ID" value="NZ_JBKVAZ010000013.1"/>
</dbReference>
<feature type="transmembrane region" description="Helical" evidence="1">
    <location>
        <begin position="64"/>
        <end position="86"/>
    </location>
</feature>
<comment type="caution">
    <text evidence="2">The sequence shown here is derived from an EMBL/GenBank/DDBJ whole genome shotgun (WGS) entry which is preliminary data.</text>
</comment>
<gene>
    <name evidence="3" type="ORF">DWY69_24275</name>
    <name evidence="2" type="ORF">DXC51_17770</name>
</gene>
<evidence type="ECO:0000313" key="5">
    <source>
        <dbReference type="Proteomes" id="UP000261166"/>
    </source>
</evidence>
<feature type="transmembrane region" description="Helical" evidence="1">
    <location>
        <begin position="178"/>
        <end position="199"/>
    </location>
</feature>
<keyword evidence="1" id="KW-1133">Transmembrane helix</keyword>
<dbReference type="EMBL" id="QVLU01000029">
    <property type="protein sequence ID" value="RGE66480.1"/>
    <property type="molecule type" value="Genomic_DNA"/>
</dbReference>
<dbReference type="AlphaFoldDB" id="A0A3E3I0R2"/>
<dbReference type="OrthoDB" id="2584645at2"/>
<evidence type="ECO:0000313" key="2">
    <source>
        <dbReference type="EMBL" id="RGE57861.1"/>
    </source>
</evidence>
<feature type="transmembrane region" description="Helical" evidence="1">
    <location>
        <begin position="148"/>
        <end position="172"/>
    </location>
</feature>
<reference evidence="2 5" key="1">
    <citation type="submission" date="2018-08" db="EMBL/GenBank/DDBJ databases">
        <title>A genome reference for cultivated species of the human gut microbiota.</title>
        <authorList>
            <person name="Zou Y."/>
            <person name="Xue W."/>
            <person name="Luo G."/>
        </authorList>
    </citation>
    <scope>NUCLEOTIDE SEQUENCE [LARGE SCALE GENOMIC DNA]</scope>
    <source>
        <strain evidence="3 5">AF26-4BH</strain>
        <strain evidence="2">TF05-5AC</strain>
    </source>
</reference>
<dbReference type="Pfam" id="PF12730">
    <property type="entry name" value="ABC2_membrane_4"/>
    <property type="match status" value="1"/>
</dbReference>
<feature type="transmembrane region" description="Helical" evidence="1">
    <location>
        <begin position="98"/>
        <end position="117"/>
    </location>
</feature>
<feature type="transmembrane region" description="Helical" evidence="1">
    <location>
        <begin position="243"/>
        <end position="262"/>
    </location>
</feature>
<dbReference type="Proteomes" id="UP000260812">
    <property type="component" value="Unassembled WGS sequence"/>
</dbReference>
<evidence type="ECO:0000256" key="1">
    <source>
        <dbReference type="SAM" id="Phobius"/>
    </source>
</evidence>
<accession>A0A3E3I0R2</accession>
<sequence length="267" mass="30950">MKELLKLVRCELWKYKRNKVIPLLTMLAVLFPLALVIMTRSRIDGTQDCRALYNYYDYVFGSNIVYSFMLFLPCLIGSVGAVLFFAERDNDTFKNIRSIPITCGQLVLVKLAVLYLWAVFYAMLTTVSVTVFCAAVNYRAVYDFPFKLMVSILAGIMIVSFSLPAVVMVIYFNQNYVLSILLAFSYSILNWFFLILFAGHEMIVKFLPLITGLFWVSFILDYRKKALFGDYVSPVHMSDHLRVFVSLMIIFTLSVTLILRFYKKWSR</sequence>
<feature type="transmembrane region" description="Helical" evidence="1">
    <location>
        <begin position="20"/>
        <end position="38"/>
    </location>
</feature>
<evidence type="ECO:0000313" key="4">
    <source>
        <dbReference type="Proteomes" id="UP000260812"/>
    </source>
</evidence>
<proteinExistence type="predicted"/>
<keyword evidence="1" id="KW-0472">Membrane</keyword>
<feature type="transmembrane region" description="Helical" evidence="1">
    <location>
        <begin position="206"/>
        <end position="223"/>
    </location>
</feature>
<evidence type="ECO:0000313" key="3">
    <source>
        <dbReference type="EMBL" id="RGE66480.1"/>
    </source>
</evidence>
<dbReference type="EMBL" id="QVLV01000013">
    <property type="protein sequence ID" value="RGE57861.1"/>
    <property type="molecule type" value="Genomic_DNA"/>
</dbReference>
<keyword evidence="4" id="KW-1185">Reference proteome</keyword>
<dbReference type="Proteomes" id="UP000261166">
    <property type="component" value="Unassembled WGS sequence"/>
</dbReference>